<name>A0A367WAG9_9PROT</name>
<dbReference type="SUPFAM" id="SSF49777">
    <property type="entry name" value="PEBP-like"/>
    <property type="match status" value="1"/>
</dbReference>
<dbReference type="NCBIfam" id="TIGR00481">
    <property type="entry name" value="YbhB/YbcL family Raf kinase inhibitor-like protein"/>
    <property type="match status" value="1"/>
</dbReference>
<dbReference type="AlphaFoldDB" id="A0A367WAG9"/>
<evidence type="ECO:0000313" key="3">
    <source>
        <dbReference type="Proteomes" id="UP000253226"/>
    </source>
</evidence>
<comment type="caution">
    <text evidence="2">The sequence shown here is derived from an EMBL/GenBank/DDBJ whole genome shotgun (WGS) entry which is preliminary data.</text>
</comment>
<dbReference type="OrthoDB" id="9797506at2"/>
<dbReference type="PANTHER" id="PTHR30289:SF1">
    <property type="entry name" value="PEBP (PHOSPHATIDYLETHANOLAMINE-BINDING PROTEIN) FAMILY PROTEIN"/>
    <property type="match status" value="1"/>
</dbReference>
<dbReference type="PANTHER" id="PTHR30289">
    <property type="entry name" value="UNCHARACTERIZED PROTEIN YBCL-RELATED"/>
    <property type="match status" value="1"/>
</dbReference>
<dbReference type="InterPro" id="IPR008914">
    <property type="entry name" value="PEBP"/>
</dbReference>
<feature type="region of interest" description="Disordered" evidence="1">
    <location>
        <begin position="97"/>
        <end position="119"/>
    </location>
</feature>
<dbReference type="CDD" id="cd00865">
    <property type="entry name" value="PEBP_bact_arch"/>
    <property type="match status" value="1"/>
</dbReference>
<sequence>MKLHIQGWNEGAPIPNKFAFGKIPTEGRFELAENINPAIFWTDIPKGTKSFALICHDSDVPSSGENVNIEGKTISPDLPRVDFYHWVVANIPPSTTKIDEGQASNRVTPTGKKPGARPYGEAGLNNYTNWFADHPTMGGNYADYDGPCPPWNDALIHRYHFTIYALDVNEVPLPQPFGGPELLTAIDGHVLAKACYTGTYSMNRDL</sequence>
<dbReference type="RefSeq" id="WP_114101471.1">
    <property type="nucleotide sequence ID" value="NZ_JPWF01000003.1"/>
</dbReference>
<dbReference type="EMBL" id="JPWF01000003">
    <property type="protein sequence ID" value="RCK38434.1"/>
    <property type="molecule type" value="Genomic_DNA"/>
</dbReference>
<proteinExistence type="predicted"/>
<accession>A0A367WAG9</accession>
<evidence type="ECO:0000313" key="2">
    <source>
        <dbReference type="EMBL" id="RCK38434.1"/>
    </source>
</evidence>
<feature type="compositionally biased region" description="Polar residues" evidence="1">
    <location>
        <begin position="97"/>
        <end position="108"/>
    </location>
</feature>
<protein>
    <submittedName>
        <fullName evidence="2">Phospholipid-binding protein</fullName>
    </submittedName>
</protein>
<reference evidence="2 3" key="1">
    <citation type="submission" date="2014-07" db="EMBL/GenBank/DDBJ databases">
        <title>Draft genome sequence of Thalassospira profundimaris 35.</title>
        <authorList>
            <person name="Lai Q."/>
            <person name="Shao Z."/>
        </authorList>
    </citation>
    <scope>NUCLEOTIDE SEQUENCE [LARGE SCALE GENOMIC DNA]</scope>
    <source>
        <strain evidence="2 3">35</strain>
    </source>
</reference>
<organism evidence="2 3">
    <name type="scientific">Thalassospira profundimaris</name>
    <dbReference type="NCBI Taxonomy" id="502049"/>
    <lineage>
        <taxon>Bacteria</taxon>
        <taxon>Pseudomonadati</taxon>
        <taxon>Pseudomonadota</taxon>
        <taxon>Alphaproteobacteria</taxon>
        <taxon>Rhodospirillales</taxon>
        <taxon>Thalassospiraceae</taxon>
        <taxon>Thalassospira</taxon>
    </lineage>
</organism>
<evidence type="ECO:0000256" key="1">
    <source>
        <dbReference type="SAM" id="MobiDB-lite"/>
    </source>
</evidence>
<dbReference type="InterPro" id="IPR036610">
    <property type="entry name" value="PEBP-like_sf"/>
</dbReference>
<dbReference type="InterPro" id="IPR005247">
    <property type="entry name" value="YbhB_YbcL/LppC-like"/>
</dbReference>
<dbReference type="Pfam" id="PF01161">
    <property type="entry name" value="PBP"/>
    <property type="match status" value="1"/>
</dbReference>
<dbReference type="Proteomes" id="UP000253226">
    <property type="component" value="Unassembled WGS sequence"/>
</dbReference>
<gene>
    <name evidence="2" type="ORF">TH19_06460</name>
</gene>
<dbReference type="Gene3D" id="3.90.280.10">
    <property type="entry name" value="PEBP-like"/>
    <property type="match status" value="1"/>
</dbReference>